<dbReference type="InterPro" id="IPR012349">
    <property type="entry name" value="Split_barrel_FMN-bd"/>
</dbReference>
<evidence type="ECO:0000313" key="4">
    <source>
        <dbReference type="EMBL" id="MBD8078476.1"/>
    </source>
</evidence>
<dbReference type="PANTHER" id="PTHR35176">
    <property type="entry name" value="HEME OXYGENASE HI_0854-RELATED"/>
    <property type="match status" value="1"/>
</dbReference>
<dbReference type="Gene3D" id="2.30.110.10">
    <property type="entry name" value="Electron Transport, Fmn-binding Protein, Chain A"/>
    <property type="match status" value="1"/>
</dbReference>
<keyword evidence="1" id="KW-0560">Oxidoreductase</keyword>
<dbReference type="Proteomes" id="UP000610846">
    <property type="component" value="Unassembled WGS sequence"/>
</dbReference>
<dbReference type="GO" id="GO:0070967">
    <property type="term" value="F:coenzyme F420 binding"/>
    <property type="evidence" value="ECO:0007669"/>
    <property type="project" value="TreeGrafter"/>
</dbReference>
<proteinExistence type="predicted"/>
<dbReference type="PANTHER" id="PTHR35176:SF4">
    <property type="entry name" value="PYRIDOXAMINE 5'-PHOSPHATE OXIDASE-RELATED FMN-BINDING"/>
    <property type="match status" value="1"/>
</dbReference>
<dbReference type="EMBL" id="JACYHB010000003">
    <property type="protein sequence ID" value="MBD8078476.1"/>
    <property type="molecule type" value="Genomic_DNA"/>
</dbReference>
<dbReference type="SUPFAM" id="SSF50475">
    <property type="entry name" value="FMN-binding split barrel"/>
    <property type="match status" value="1"/>
</dbReference>
<feature type="domain" description="Pyridoxamine 5'-phosphate oxidase N-terminal" evidence="3">
    <location>
        <begin position="38"/>
        <end position="137"/>
    </location>
</feature>
<dbReference type="GO" id="GO:0005829">
    <property type="term" value="C:cytosol"/>
    <property type="evidence" value="ECO:0007669"/>
    <property type="project" value="TreeGrafter"/>
</dbReference>
<evidence type="ECO:0000256" key="2">
    <source>
        <dbReference type="SAM" id="MobiDB-lite"/>
    </source>
</evidence>
<dbReference type="InterPro" id="IPR011576">
    <property type="entry name" value="Pyridox_Oxase_N"/>
</dbReference>
<comment type="caution">
    <text evidence="4">The sequence shown here is derived from an EMBL/GenBank/DDBJ whole genome shotgun (WGS) entry which is preliminary data.</text>
</comment>
<accession>A0A927G7R8</accession>
<name>A0A927G7R8_9MICO</name>
<feature type="compositionally biased region" description="Basic and acidic residues" evidence="2">
    <location>
        <begin position="1"/>
        <end position="15"/>
    </location>
</feature>
<evidence type="ECO:0000259" key="3">
    <source>
        <dbReference type="Pfam" id="PF01243"/>
    </source>
</evidence>
<organism evidence="4 5">
    <name type="scientific">Cellulosimicrobium arenosum</name>
    <dbReference type="NCBI Taxonomy" id="2708133"/>
    <lineage>
        <taxon>Bacteria</taxon>
        <taxon>Bacillati</taxon>
        <taxon>Actinomycetota</taxon>
        <taxon>Actinomycetes</taxon>
        <taxon>Micrococcales</taxon>
        <taxon>Promicromonosporaceae</taxon>
        <taxon>Cellulosimicrobium</taxon>
    </lineage>
</organism>
<protein>
    <submittedName>
        <fullName evidence="4">Pyridoxamine 5'-phosphate oxidase family protein</fullName>
    </submittedName>
</protein>
<reference evidence="4" key="1">
    <citation type="journal article" date="2018" name="Curr. Microbiol.">
        <title>Cellulosimicrobium arenosum sp. nov., Isolated from Marine Sediment Sand.</title>
        <authorList>
            <person name="Oh M."/>
            <person name="Kim J.H."/>
            <person name="Yoon J.H."/>
            <person name="Schumann P."/>
            <person name="Kim W."/>
        </authorList>
    </citation>
    <scope>NUCLEOTIDE SEQUENCE</scope>
    <source>
        <strain evidence="4">KCTC 49039</strain>
    </source>
</reference>
<dbReference type="Pfam" id="PF01243">
    <property type="entry name" value="PNPOx_N"/>
    <property type="match status" value="1"/>
</dbReference>
<feature type="region of interest" description="Disordered" evidence="2">
    <location>
        <begin position="1"/>
        <end position="34"/>
    </location>
</feature>
<gene>
    <name evidence="4" type="ORF">IF651_05310</name>
</gene>
<dbReference type="AlphaFoldDB" id="A0A927G7R8"/>
<keyword evidence="5" id="KW-1185">Reference proteome</keyword>
<dbReference type="RefSeq" id="WP_191828058.1">
    <property type="nucleotide sequence ID" value="NZ_JACYHB010000003.1"/>
</dbReference>
<dbReference type="InterPro" id="IPR052019">
    <property type="entry name" value="F420H2_bilvrd_red/Heme_oxyg"/>
</dbReference>
<evidence type="ECO:0000313" key="5">
    <source>
        <dbReference type="Proteomes" id="UP000610846"/>
    </source>
</evidence>
<sequence>MTTAADDRTPTDRPAPDGPEGTLLPGYSSPGARPVPWETVRRVLERAEISWISTVRPDGRPHVTPLMTVVADGCVHVTTGPEERKARNLAENPRVVLTTGTNVYVDALDVVVEGAAVRVTDDATLHRLAERWRCKYGDEWTFTVQDGTFRHGDGGEALVFAVWPEVVFAYERTAEHAAMRWRLDPTG</sequence>
<reference evidence="4" key="2">
    <citation type="submission" date="2020-09" db="EMBL/GenBank/DDBJ databases">
        <authorList>
            <person name="Yu Y."/>
        </authorList>
    </citation>
    <scope>NUCLEOTIDE SEQUENCE</scope>
    <source>
        <strain evidence="4">KCTC 49039</strain>
    </source>
</reference>
<dbReference type="GO" id="GO:0016627">
    <property type="term" value="F:oxidoreductase activity, acting on the CH-CH group of donors"/>
    <property type="evidence" value="ECO:0007669"/>
    <property type="project" value="TreeGrafter"/>
</dbReference>
<evidence type="ECO:0000256" key="1">
    <source>
        <dbReference type="ARBA" id="ARBA00023002"/>
    </source>
</evidence>